<evidence type="ECO:0000256" key="1">
    <source>
        <dbReference type="SAM" id="MobiDB-lite"/>
    </source>
</evidence>
<gene>
    <name evidence="3" type="ORF">ENJ51_09340</name>
</gene>
<keyword evidence="2" id="KW-0732">Signal</keyword>
<dbReference type="AlphaFoldDB" id="A0A7V2T1P5"/>
<organism evidence="3">
    <name type="scientific">Leucothrix mucor</name>
    <dbReference type="NCBI Taxonomy" id="45248"/>
    <lineage>
        <taxon>Bacteria</taxon>
        <taxon>Pseudomonadati</taxon>
        <taxon>Pseudomonadota</taxon>
        <taxon>Gammaproteobacteria</taxon>
        <taxon>Thiotrichales</taxon>
        <taxon>Thiotrichaceae</taxon>
        <taxon>Leucothrix</taxon>
    </lineage>
</organism>
<dbReference type="Proteomes" id="UP000885750">
    <property type="component" value="Unassembled WGS sequence"/>
</dbReference>
<protein>
    <submittedName>
        <fullName evidence="3">DUF481 domain-containing protein</fullName>
    </submittedName>
</protein>
<evidence type="ECO:0000313" key="3">
    <source>
        <dbReference type="EMBL" id="HFC93002.1"/>
    </source>
</evidence>
<dbReference type="InterPro" id="IPR007433">
    <property type="entry name" value="DUF481"/>
</dbReference>
<feature type="region of interest" description="Disordered" evidence="1">
    <location>
        <begin position="80"/>
        <end position="99"/>
    </location>
</feature>
<evidence type="ECO:0000256" key="2">
    <source>
        <dbReference type="SAM" id="SignalP"/>
    </source>
</evidence>
<dbReference type="EMBL" id="DRMS01000348">
    <property type="protein sequence ID" value="HFC93002.1"/>
    <property type="molecule type" value="Genomic_DNA"/>
</dbReference>
<reference evidence="3" key="1">
    <citation type="journal article" date="2020" name="mSystems">
        <title>Genome- and Community-Level Interaction Insights into Carbon Utilization and Element Cycling Functions of Hydrothermarchaeota in Hydrothermal Sediment.</title>
        <authorList>
            <person name="Zhou Z."/>
            <person name="Liu Y."/>
            <person name="Xu W."/>
            <person name="Pan J."/>
            <person name="Luo Z.H."/>
            <person name="Li M."/>
        </authorList>
    </citation>
    <scope>NUCLEOTIDE SEQUENCE [LARGE SCALE GENOMIC DNA]</scope>
    <source>
        <strain evidence="3">HyVt-493</strain>
    </source>
</reference>
<name>A0A7V2T1P5_LEUMU</name>
<sequence length="382" mass="42033">MNKQTILLSATTLAFSASLVAPVMAEPSLFSYQEATSSYEDAYVTGSFDIGNGNQGQTSYDLDLSLDYAKVFSSPDRNTKLDFSGEGSRSRGKNDGDKTASKYQLLGSATVDNYFQPGSKGSFWYGKGEVGAKKGQDKPFTKATIGVGYGRVVNVTPMARAIRVIQALRNKGVLRSDPENSVYQAVAVIIAKKEQYRSRHGARDYNQYWIGDIEKALGSSLGASGTIRAYDVLTQESISTRKHGWLVRAGIGAVLSDYDGETGKPAVEVGAEYHRPLSNQMQFSNEAIFTTTLKDNSKSYIFNNAMSLTHELTDMIDWENKWLLSYNKLDDAGSTTANTFTSAFNYELTNQLDFNITAKLSKSTGEDDINKRLTMGVKYRLK</sequence>
<accession>A0A7V2T1P5</accession>
<comment type="caution">
    <text evidence="3">The sequence shown here is derived from an EMBL/GenBank/DDBJ whole genome shotgun (WGS) entry which is preliminary data.</text>
</comment>
<proteinExistence type="predicted"/>
<dbReference type="Pfam" id="PF04338">
    <property type="entry name" value="DUF481"/>
    <property type="match status" value="1"/>
</dbReference>
<feature type="signal peptide" evidence="2">
    <location>
        <begin position="1"/>
        <end position="25"/>
    </location>
</feature>
<feature type="compositionally biased region" description="Basic and acidic residues" evidence="1">
    <location>
        <begin position="88"/>
        <end position="99"/>
    </location>
</feature>
<feature type="chain" id="PRO_5031145098" evidence="2">
    <location>
        <begin position="26"/>
        <end position="382"/>
    </location>
</feature>